<name>A0A6L2LF60_TANCI</name>
<organism evidence="1">
    <name type="scientific">Tanacetum cinerariifolium</name>
    <name type="common">Dalmatian daisy</name>
    <name type="synonym">Chrysanthemum cinerariifolium</name>
    <dbReference type="NCBI Taxonomy" id="118510"/>
    <lineage>
        <taxon>Eukaryota</taxon>
        <taxon>Viridiplantae</taxon>
        <taxon>Streptophyta</taxon>
        <taxon>Embryophyta</taxon>
        <taxon>Tracheophyta</taxon>
        <taxon>Spermatophyta</taxon>
        <taxon>Magnoliopsida</taxon>
        <taxon>eudicotyledons</taxon>
        <taxon>Gunneridae</taxon>
        <taxon>Pentapetalae</taxon>
        <taxon>asterids</taxon>
        <taxon>campanulids</taxon>
        <taxon>Asterales</taxon>
        <taxon>Asteraceae</taxon>
        <taxon>Asteroideae</taxon>
        <taxon>Anthemideae</taxon>
        <taxon>Anthemidinae</taxon>
        <taxon>Tanacetum</taxon>
    </lineage>
</organism>
<evidence type="ECO:0000313" key="1">
    <source>
        <dbReference type="EMBL" id="GEU59790.1"/>
    </source>
</evidence>
<evidence type="ECO:0008006" key="2">
    <source>
        <dbReference type="Google" id="ProtNLM"/>
    </source>
</evidence>
<comment type="caution">
    <text evidence="1">The sequence shown here is derived from an EMBL/GenBank/DDBJ whole genome shotgun (WGS) entry which is preliminary data.</text>
</comment>
<dbReference type="EMBL" id="BKCJ010004230">
    <property type="protein sequence ID" value="GEU59790.1"/>
    <property type="molecule type" value="Genomic_DNA"/>
</dbReference>
<dbReference type="AlphaFoldDB" id="A0A6L2LF60"/>
<gene>
    <name evidence="1" type="ORF">Tci_031768</name>
</gene>
<proteinExistence type="predicted"/>
<protein>
    <recommendedName>
        <fullName evidence="2">Retrovirus-related Pol polyprotein from transposon TNT 1-94</fullName>
    </recommendedName>
</protein>
<reference evidence="1" key="1">
    <citation type="journal article" date="2019" name="Sci. Rep.">
        <title>Draft genome of Tanacetum cinerariifolium, the natural source of mosquito coil.</title>
        <authorList>
            <person name="Yamashiro T."/>
            <person name="Shiraishi A."/>
            <person name="Satake H."/>
            <person name="Nakayama K."/>
        </authorList>
    </citation>
    <scope>NUCLEOTIDE SEQUENCE</scope>
</reference>
<accession>A0A6L2LF60</accession>
<sequence length="224" mass="25664">MFGSAWFHTILPGYTSTLQIADVFESAWVGLGSRGMWGVRVRLGSVCVRLRDKEVNMAARDSNDALVCYVENTVEDRIMDSGASFHATYCKEELQRFKLCSSYNIGFRDQQWKVTKGSLVVAHGNKCGSLYMDEDRYEHVSFQKLRSRCTKGLSIPEEEWQGKDTSLTHLKAAAQMKYDIAFGIRRVTSVETRRGLNSYRENVCSSLALDRRRKKKRLDHLKED</sequence>